<evidence type="ECO:0000256" key="1">
    <source>
        <dbReference type="SAM" id="Phobius"/>
    </source>
</evidence>
<feature type="transmembrane region" description="Helical" evidence="1">
    <location>
        <begin position="51"/>
        <end position="68"/>
    </location>
</feature>
<sequence length="201" mass="21107">MNHSKEGMRWPLVSGPHCLPAYLPSCLVLLSSFLICPSSCLSLVSCPSYPAFLVVLVLLLTFACPSFLPLASRALVPSTVCLACLSYPALLASPALTSSTCPPVCLSVPFSFCCISSCSYAVDLSLFSCFYSCPASLFCLSYHPACPAVPLVCCICPAVLPHTSYGLQALTLGITVAYCVSFLTSRLVCAIVVAGEVKGVQ</sequence>
<feature type="transmembrane region" description="Helical" evidence="1">
    <location>
        <begin position="172"/>
        <end position="195"/>
    </location>
</feature>
<protein>
    <submittedName>
        <fullName evidence="2">Uncharacterized protein</fullName>
    </submittedName>
</protein>
<gene>
    <name evidence="2" type="ORF">Pmani_015731</name>
</gene>
<evidence type="ECO:0000313" key="3">
    <source>
        <dbReference type="Proteomes" id="UP001292094"/>
    </source>
</evidence>
<proteinExistence type="predicted"/>
<keyword evidence="1" id="KW-1133">Transmembrane helix</keyword>
<feature type="transmembrane region" description="Helical" evidence="1">
    <location>
        <begin position="20"/>
        <end position="44"/>
    </location>
</feature>
<evidence type="ECO:0000313" key="2">
    <source>
        <dbReference type="EMBL" id="KAK4312868.1"/>
    </source>
</evidence>
<reference evidence="2" key="1">
    <citation type="submission" date="2023-11" db="EMBL/GenBank/DDBJ databases">
        <title>Genome assemblies of two species of porcelain crab, Petrolisthes cinctipes and Petrolisthes manimaculis (Anomura: Porcellanidae).</title>
        <authorList>
            <person name="Angst P."/>
        </authorList>
    </citation>
    <scope>NUCLEOTIDE SEQUENCE</scope>
    <source>
        <strain evidence="2">PB745_02</strain>
        <tissue evidence="2">Gill</tissue>
    </source>
</reference>
<dbReference type="EMBL" id="JAWZYT010001369">
    <property type="protein sequence ID" value="KAK4312868.1"/>
    <property type="molecule type" value="Genomic_DNA"/>
</dbReference>
<keyword evidence="1" id="KW-0812">Transmembrane</keyword>
<accession>A0AAE1PR07</accession>
<keyword evidence="3" id="KW-1185">Reference proteome</keyword>
<organism evidence="2 3">
    <name type="scientific">Petrolisthes manimaculis</name>
    <dbReference type="NCBI Taxonomy" id="1843537"/>
    <lineage>
        <taxon>Eukaryota</taxon>
        <taxon>Metazoa</taxon>
        <taxon>Ecdysozoa</taxon>
        <taxon>Arthropoda</taxon>
        <taxon>Crustacea</taxon>
        <taxon>Multicrustacea</taxon>
        <taxon>Malacostraca</taxon>
        <taxon>Eumalacostraca</taxon>
        <taxon>Eucarida</taxon>
        <taxon>Decapoda</taxon>
        <taxon>Pleocyemata</taxon>
        <taxon>Anomura</taxon>
        <taxon>Galatheoidea</taxon>
        <taxon>Porcellanidae</taxon>
        <taxon>Petrolisthes</taxon>
    </lineage>
</organism>
<dbReference type="Proteomes" id="UP001292094">
    <property type="component" value="Unassembled WGS sequence"/>
</dbReference>
<dbReference type="AlphaFoldDB" id="A0AAE1PR07"/>
<name>A0AAE1PR07_9EUCA</name>
<comment type="caution">
    <text evidence="2">The sequence shown here is derived from an EMBL/GenBank/DDBJ whole genome shotgun (WGS) entry which is preliminary data.</text>
</comment>
<keyword evidence="1" id="KW-0472">Membrane</keyword>